<sequence>MTNFRQDKRNKGWKSWGNTRKFFTLTGGIFIILLLIGGGYVYNLYKSVESTVDSNMYEELDRNQSDKRAAPVNLNEKEPVSFLLLGIDAEEGQHGRSDTIIVVTADPNDDSMKMLSIPRDTRTEIIGRGNQDKINHAFAFGGSNMAMDTVENFLDIPIDYVVRVNMDGFTEMVDAVGGVDVENSFSFSQGGYTFPEGEVSLDGDRALEYTRMRSGDPQGDMGRNIRQQQVVNAIISEGASFSSITRVGDILDGLGSNVNTNLDFDSMTKLMNHYHSSRHNSETLEIEGSGTTINGIWYYEVPEEERQRVSNRLKDHLRLNKSDSSTASSD</sequence>
<protein>
    <recommendedName>
        <fullName evidence="9">Polyisoprenyl-teichoic acid--peptidoglycan teichoic acid transferase TagU</fullName>
        <ecNumber evidence="9">2.7.8.-</ecNumber>
    </recommendedName>
</protein>
<dbReference type="NCBIfam" id="TIGR00350">
    <property type="entry name" value="lytR_cpsA_psr"/>
    <property type="match status" value="1"/>
</dbReference>
<evidence type="ECO:0000256" key="1">
    <source>
        <dbReference type="ARBA" id="ARBA00006068"/>
    </source>
</evidence>
<comment type="pathway">
    <text evidence="9">Cell wall biogenesis.</text>
</comment>
<evidence type="ECO:0000256" key="3">
    <source>
        <dbReference type="ARBA" id="ARBA00022679"/>
    </source>
</evidence>
<keyword evidence="13" id="KW-1185">Reference proteome</keyword>
<evidence type="ECO:0000256" key="10">
    <source>
        <dbReference type="SAM" id="Phobius"/>
    </source>
</evidence>
<dbReference type="PANTHER" id="PTHR33392">
    <property type="entry name" value="POLYISOPRENYL-TEICHOIC ACID--PEPTIDOGLYCAN TEICHOIC ACID TRANSFERASE TAGU"/>
    <property type="match status" value="1"/>
</dbReference>
<dbReference type="EC" id="2.7.8.-" evidence="9"/>
<feature type="transmembrane region" description="Helical" evidence="10">
    <location>
        <begin position="21"/>
        <end position="42"/>
    </location>
</feature>
<evidence type="ECO:0000259" key="11">
    <source>
        <dbReference type="Pfam" id="PF03816"/>
    </source>
</evidence>
<evidence type="ECO:0000256" key="8">
    <source>
        <dbReference type="ARBA" id="ARBA00023316"/>
    </source>
</evidence>
<dbReference type="HAMAP" id="MF_01140">
    <property type="entry name" value="TagU_transferase"/>
    <property type="match status" value="1"/>
</dbReference>
<dbReference type="Pfam" id="PF03816">
    <property type="entry name" value="LytR_cpsA_psr"/>
    <property type="match status" value="1"/>
</dbReference>
<keyword evidence="8 9" id="KW-0961">Cell wall biogenesis/degradation</keyword>
<keyword evidence="3 9" id="KW-0808">Transferase</keyword>
<organism evidence="12 13">
    <name type="scientific">Salisediminibacterium beveridgei</name>
    <dbReference type="NCBI Taxonomy" id="632773"/>
    <lineage>
        <taxon>Bacteria</taxon>
        <taxon>Bacillati</taxon>
        <taxon>Bacillota</taxon>
        <taxon>Bacilli</taxon>
        <taxon>Bacillales</taxon>
        <taxon>Bacillaceae</taxon>
        <taxon>Salisediminibacterium</taxon>
    </lineage>
</organism>
<feature type="topological domain" description="Extracellular" evidence="9">
    <location>
        <begin position="43"/>
        <end position="330"/>
    </location>
</feature>
<dbReference type="GO" id="GO:0016780">
    <property type="term" value="F:phosphotransferase activity, for other substituted phosphate groups"/>
    <property type="evidence" value="ECO:0007669"/>
    <property type="project" value="UniProtKB-UniRule"/>
</dbReference>
<gene>
    <name evidence="12" type="primary">lytR-2</name>
    <name evidence="9" type="synonym">tagU</name>
    <name evidence="12" type="ORF">BBEV_0281</name>
</gene>
<dbReference type="Proteomes" id="UP000094463">
    <property type="component" value="Chromosome"/>
</dbReference>
<keyword evidence="4 9" id="KW-0812">Transmembrane</keyword>
<keyword evidence="7 9" id="KW-0472">Membrane</keyword>
<evidence type="ECO:0000256" key="4">
    <source>
        <dbReference type="ARBA" id="ARBA00022692"/>
    </source>
</evidence>
<dbReference type="InterPro" id="IPR004474">
    <property type="entry name" value="LytR_CpsA_psr"/>
</dbReference>
<dbReference type="Gene3D" id="3.40.630.190">
    <property type="entry name" value="LCP protein"/>
    <property type="match status" value="1"/>
</dbReference>
<dbReference type="AlphaFoldDB" id="A0A1D7QRP6"/>
<comment type="function">
    <text evidence="9">May catalyze the final step in cell wall teichoic acid biosynthesis, the transfer of the anionic cell wall polymers (APs) from their lipid-linked precursor to the cell wall peptidoglycan (PG).</text>
</comment>
<dbReference type="GO" id="GO:0005886">
    <property type="term" value="C:plasma membrane"/>
    <property type="evidence" value="ECO:0007669"/>
    <property type="project" value="UniProtKB-SubCell"/>
</dbReference>
<feature type="domain" description="Cell envelope-related transcriptional attenuator" evidence="11">
    <location>
        <begin position="96"/>
        <end position="237"/>
    </location>
</feature>
<evidence type="ECO:0000313" key="13">
    <source>
        <dbReference type="Proteomes" id="UP000094463"/>
    </source>
</evidence>
<evidence type="ECO:0000256" key="5">
    <source>
        <dbReference type="ARBA" id="ARBA00022968"/>
    </source>
</evidence>
<comment type="subcellular location">
    <subcellularLocation>
        <location evidence="9">Cell membrane</location>
        <topology evidence="9">Single-pass type II membrane protein</topology>
    </subcellularLocation>
</comment>
<keyword evidence="5 9" id="KW-0735">Signal-anchor</keyword>
<evidence type="ECO:0000256" key="7">
    <source>
        <dbReference type="ARBA" id="ARBA00023136"/>
    </source>
</evidence>
<dbReference type="InterPro" id="IPR023734">
    <property type="entry name" value="TagU"/>
</dbReference>
<feature type="topological domain" description="Cytoplasmic" evidence="9">
    <location>
        <begin position="1"/>
        <end position="21"/>
    </location>
</feature>
<evidence type="ECO:0000313" key="12">
    <source>
        <dbReference type="EMBL" id="AOM81675.1"/>
    </source>
</evidence>
<dbReference type="InterPro" id="IPR050922">
    <property type="entry name" value="LytR/CpsA/Psr_CW_biosynth"/>
</dbReference>
<dbReference type="GO" id="GO:0070726">
    <property type="term" value="P:cell wall assembly"/>
    <property type="evidence" value="ECO:0007669"/>
    <property type="project" value="UniProtKB-UniRule"/>
</dbReference>
<comment type="similarity">
    <text evidence="1 9">Belongs to the LytR/CpsA/Psr (LCP) family.</text>
</comment>
<dbReference type="OrthoDB" id="27330at2"/>
<proteinExistence type="inferred from homology"/>
<dbReference type="PANTHER" id="PTHR33392:SF6">
    <property type="entry name" value="POLYISOPRENYL-TEICHOIC ACID--PEPTIDOGLYCAN TEICHOIC ACID TRANSFERASE TAGU"/>
    <property type="match status" value="1"/>
</dbReference>
<evidence type="ECO:0000256" key="9">
    <source>
        <dbReference type="HAMAP-Rule" id="MF_01140"/>
    </source>
</evidence>
<dbReference type="KEGG" id="bbev:BBEV_0281"/>
<keyword evidence="2 9" id="KW-1003">Cell membrane</keyword>
<dbReference type="STRING" id="632773.BBEV_0281"/>
<dbReference type="EMBL" id="CP012502">
    <property type="protein sequence ID" value="AOM81675.1"/>
    <property type="molecule type" value="Genomic_DNA"/>
</dbReference>
<keyword evidence="6 9" id="KW-1133">Transmembrane helix</keyword>
<dbReference type="RefSeq" id="WP_069363827.1">
    <property type="nucleotide sequence ID" value="NZ_CP012502.1"/>
</dbReference>
<accession>A0A1D7QRP6</accession>
<evidence type="ECO:0000256" key="2">
    <source>
        <dbReference type="ARBA" id="ARBA00022475"/>
    </source>
</evidence>
<dbReference type="PATRIC" id="fig|632773.3.peg.299"/>
<evidence type="ECO:0000256" key="6">
    <source>
        <dbReference type="ARBA" id="ARBA00022989"/>
    </source>
</evidence>
<name>A0A1D7QRP6_9BACI</name>
<reference evidence="12 13" key="1">
    <citation type="submission" date="2015-08" db="EMBL/GenBank/DDBJ databases">
        <title>The complete genome sequence of Bacillus beveridgei MLTeJB.</title>
        <authorList>
            <person name="Hanson T.E."/>
            <person name="Mesa C."/>
            <person name="Basesman S.M."/>
            <person name="Oremland R.S."/>
        </authorList>
    </citation>
    <scope>NUCLEOTIDE SEQUENCE [LARGE SCALE GENOMIC DNA]</scope>
    <source>
        <strain evidence="12 13">MLTeJB</strain>
    </source>
</reference>